<feature type="active site" description="Nucleophile" evidence="1">
    <location>
        <position position="78"/>
    </location>
</feature>
<feature type="non-terminal residue" evidence="3">
    <location>
        <position position="99"/>
    </location>
</feature>
<protein>
    <submittedName>
        <fullName evidence="3">Uncharacterized protein</fullName>
    </submittedName>
</protein>
<dbReference type="EMBL" id="BGPR01101526">
    <property type="protein sequence ID" value="GBM59927.1"/>
    <property type="molecule type" value="Genomic_DNA"/>
</dbReference>
<accession>A0A4Y2H370</accession>
<feature type="binding site" evidence="2">
    <location>
        <begin position="96"/>
        <end position="98"/>
    </location>
    <ligand>
        <name>L-glutamate</name>
        <dbReference type="ChEBI" id="CHEBI:29985"/>
    </ligand>
</feature>
<dbReference type="GO" id="GO:0006751">
    <property type="term" value="P:glutathione catabolic process"/>
    <property type="evidence" value="ECO:0007669"/>
    <property type="project" value="InterPro"/>
</dbReference>
<reference evidence="3 4" key="1">
    <citation type="journal article" date="2019" name="Sci. Rep.">
        <title>Orb-weaving spider Araneus ventricosus genome elucidates the spidroin gene catalogue.</title>
        <authorList>
            <person name="Kono N."/>
            <person name="Nakamura H."/>
            <person name="Ohtoshi R."/>
            <person name="Moran D.A.P."/>
            <person name="Shinohara A."/>
            <person name="Yoshida Y."/>
            <person name="Fujiwara M."/>
            <person name="Mori M."/>
            <person name="Tomita M."/>
            <person name="Arakawa K."/>
        </authorList>
    </citation>
    <scope>NUCLEOTIDE SEQUENCE [LARGE SCALE GENOMIC DNA]</scope>
</reference>
<keyword evidence="4" id="KW-1185">Reference proteome</keyword>
<dbReference type="Gene3D" id="1.10.246.130">
    <property type="match status" value="1"/>
</dbReference>
<dbReference type="PANTHER" id="PTHR11686">
    <property type="entry name" value="GAMMA GLUTAMYL TRANSPEPTIDASE"/>
    <property type="match status" value="1"/>
</dbReference>
<dbReference type="GO" id="GO:0036374">
    <property type="term" value="F:glutathione hydrolase activity"/>
    <property type="evidence" value="ECO:0007669"/>
    <property type="project" value="InterPro"/>
</dbReference>
<dbReference type="Pfam" id="PF01019">
    <property type="entry name" value="G_glu_transpept"/>
    <property type="match status" value="1"/>
</dbReference>
<dbReference type="InterPro" id="IPR029055">
    <property type="entry name" value="Ntn_hydrolases_N"/>
</dbReference>
<name>A0A4Y2H370_ARAVE</name>
<dbReference type="OrthoDB" id="1081007at2759"/>
<sequence length="99" mass="10803">MDLLRNSDAVAKQAVPRRSINIPGTPKKHYRDALKALESDLTSDEYADKIRALIDDTKTFNNVEHYGVNVTVQEDHGTSHLSIIAPNGDAVSVTSTVNA</sequence>
<gene>
    <name evidence="3" type="ORF">AVEN_100519_1</name>
</gene>
<dbReference type="InterPro" id="IPR000101">
    <property type="entry name" value="GGT_peptidase"/>
</dbReference>
<dbReference type="Proteomes" id="UP000499080">
    <property type="component" value="Unassembled WGS sequence"/>
</dbReference>
<evidence type="ECO:0000256" key="2">
    <source>
        <dbReference type="PIRSR" id="PIRSR600101-2"/>
    </source>
</evidence>
<evidence type="ECO:0000256" key="1">
    <source>
        <dbReference type="PIRSR" id="PIRSR600101-1"/>
    </source>
</evidence>
<evidence type="ECO:0000313" key="3">
    <source>
        <dbReference type="EMBL" id="GBM59927.1"/>
    </source>
</evidence>
<dbReference type="SUPFAM" id="SSF56235">
    <property type="entry name" value="N-terminal nucleophile aminohydrolases (Ntn hydrolases)"/>
    <property type="match status" value="1"/>
</dbReference>
<organism evidence="3 4">
    <name type="scientific">Araneus ventricosus</name>
    <name type="common">Orbweaver spider</name>
    <name type="synonym">Epeira ventricosa</name>
    <dbReference type="NCBI Taxonomy" id="182803"/>
    <lineage>
        <taxon>Eukaryota</taxon>
        <taxon>Metazoa</taxon>
        <taxon>Ecdysozoa</taxon>
        <taxon>Arthropoda</taxon>
        <taxon>Chelicerata</taxon>
        <taxon>Arachnida</taxon>
        <taxon>Araneae</taxon>
        <taxon>Araneomorphae</taxon>
        <taxon>Entelegynae</taxon>
        <taxon>Araneoidea</taxon>
        <taxon>Araneidae</taxon>
        <taxon>Araneus</taxon>
    </lineage>
</organism>
<dbReference type="AlphaFoldDB" id="A0A4Y2H370"/>
<evidence type="ECO:0000313" key="4">
    <source>
        <dbReference type="Proteomes" id="UP000499080"/>
    </source>
</evidence>
<proteinExistence type="predicted"/>
<dbReference type="InterPro" id="IPR043138">
    <property type="entry name" value="GGT_lsub"/>
</dbReference>
<dbReference type="PANTHER" id="PTHR11686:SF9">
    <property type="entry name" value="RE13973P"/>
    <property type="match status" value="1"/>
</dbReference>
<comment type="caution">
    <text evidence="3">The sequence shown here is derived from an EMBL/GenBank/DDBJ whole genome shotgun (WGS) entry which is preliminary data.</text>
</comment>
<dbReference type="GO" id="GO:0005886">
    <property type="term" value="C:plasma membrane"/>
    <property type="evidence" value="ECO:0007669"/>
    <property type="project" value="TreeGrafter"/>
</dbReference>